<dbReference type="PANTHER" id="PTHR44068">
    <property type="entry name" value="ZGC:194242"/>
    <property type="match status" value="1"/>
</dbReference>
<dbReference type="InterPro" id="IPR013216">
    <property type="entry name" value="Methyltransf_11"/>
</dbReference>
<dbReference type="Proteomes" id="UP000663852">
    <property type="component" value="Unassembled WGS sequence"/>
</dbReference>
<dbReference type="EMBL" id="CAJNOJ010000501">
    <property type="protein sequence ID" value="CAF1469598.1"/>
    <property type="molecule type" value="Genomic_DNA"/>
</dbReference>
<evidence type="ECO:0000313" key="4">
    <source>
        <dbReference type="EMBL" id="CAF1371360.1"/>
    </source>
</evidence>
<gene>
    <name evidence="5" type="ORF">EDS130_LOCUS40702</name>
    <name evidence="4" type="ORF">XAT740_LOCUS32559</name>
</gene>
<dbReference type="InterPro" id="IPR050447">
    <property type="entry name" value="Erg6_SMT_methyltransf"/>
</dbReference>
<dbReference type="OrthoDB" id="506498at2759"/>
<dbReference type="GO" id="GO:0003838">
    <property type="term" value="F:sterol 24-C-methyltransferase activity"/>
    <property type="evidence" value="ECO:0007669"/>
    <property type="project" value="TreeGrafter"/>
</dbReference>
<keyword evidence="1" id="KW-0808">Transferase</keyword>
<dbReference type="Pfam" id="PF08241">
    <property type="entry name" value="Methyltransf_11"/>
    <property type="match status" value="1"/>
</dbReference>
<dbReference type="AlphaFoldDB" id="A0A815R288"/>
<evidence type="ECO:0000256" key="1">
    <source>
        <dbReference type="ARBA" id="ARBA00022679"/>
    </source>
</evidence>
<dbReference type="InterPro" id="IPR029063">
    <property type="entry name" value="SAM-dependent_MTases_sf"/>
</dbReference>
<sequence length="271" mass="30246">MEKNQSAIRNGVLEGFDNIALIQPDLPEFQFMNYGFADLGVKKISKITETCENLYKQTLSNKPLEGKDILEVSCGRGGGAAWCIRTFKPRFYVGVDISPNAIALCQQKHAELPGSAFVVSNATKILPFTNESFDFVLSVEATHAYMSAENINRFAREAARILRPNGCLLWCDLCSKGEDIPSINCFTDTGEFIVKDKVDITKNVLQSLDIRSEEAERVIKHVIAPENSEAFRTFSGLPGTAIYEDMREECTVYWRAVFRKKPNPTIANGTN</sequence>
<dbReference type="CDD" id="cd02440">
    <property type="entry name" value="AdoMet_MTases"/>
    <property type="match status" value="1"/>
</dbReference>
<evidence type="ECO:0000256" key="2">
    <source>
        <dbReference type="ARBA" id="ARBA00038188"/>
    </source>
</evidence>
<dbReference type="GO" id="GO:0005783">
    <property type="term" value="C:endoplasmic reticulum"/>
    <property type="evidence" value="ECO:0007669"/>
    <property type="project" value="TreeGrafter"/>
</dbReference>
<comment type="similarity">
    <text evidence="2">Belongs to the class I-like SAM-binding methyltransferase superfamily. Erg6/SMT family.</text>
</comment>
<name>A0A815R288_ADIRI</name>
<dbReference type="Proteomes" id="UP000663828">
    <property type="component" value="Unassembled WGS sequence"/>
</dbReference>
<evidence type="ECO:0000313" key="6">
    <source>
        <dbReference type="Proteomes" id="UP000663828"/>
    </source>
</evidence>
<accession>A0A815R288</accession>
<comment type="caution">
    <text evidence="5">The sequence shown here is derived from an EMBL/GenBank/DDBJ whole genome shotgun (WGS) entry which is preliminary data.</text>
</comment>
<keyword evidence="6" id="KW-1185">Reference proteome</keyword>
<proteinExistence type="inferred from homology"/>
<dbReference type="PANTHER" id="PTHR44068:SF1">
    <property type="entry name" value="HYPOTHETICAL LOC100005854"/>
    <property type="match status" value="1"/>
</dbReference>
<dbReference type="EMBL" id="CAJNOR010003046">
    <property type="protein sequence ID" value="CAF1371360.1"/>
    <property type="molecule type" value="Genomic_DNA"/>
</dbReference>
<feature type="domain" description="Methyltransferase type 11" evidence="3">
    <location>
        <begin position="70"/>
        <end position="169"/>
    </location>
</feature>
<protein>
    <recommendedName>
        <fullName evidence="3">Methyltransferase type 11 domain-containing protein</fullName>
    </recommendedName>
</protein>
<evidence type="ECO:0000313" key="7">
    <source>
        <dbReference type="Proteomes" id="UP000663852"/>
    </source>
</evidence>
<dbReference type="Gene3D" id="3.40.50.150">
    <property type="entry name" value="Vaccinia Virus protein VP39"/>
    <property type="match status" value="1"/>
</dbReference>
<evidence type="ECO:0000313" key="5">
    <source>
        <dbReference type="EMBL" id="CAF1469598.1"/>
    </source>
</evidence>
<dbReference type="GO" id="GO:0016126">
    <property type="term" value="P:sterol biosynthetic process"/>
    <property type="evidence" value="ECO:0007669"/>
    <property type="project" value="TreeGrafter"/>
</dbReference>
<dbReference type="SUPFAM" id="SSF53335">
    <property type="entry name" value="S-adenosyl-L-methionine-dependent methyltransferases"/>
    <property type="match status" value="1"/>
</dbReference>
<organism evidence="5 7">
    <name type="scientific">Adineta ricciae</name>
    <name type="common">Rotifer</name>
    <dbReference type="NCBI Taxonomy" id="249248"/>
    <lineage>
        <taxon>Eukaryota</taxon>
        <taxon>Metazoa</taxon>
        <taxon>Spiralia</taxon>
        <taxon>Gnathifera</taxon>
        <taxon>Rotifera</taxon>
        <taxon>Eurotatoria</taxon>
        <taxon>Bdelloidea</taxon>
        <taxon>Adinetida</taxon>
        <taxon>Adinetidae</taxon>
        <taxon>Adineta</taxon>
    </lineage>
</organism>
<reference evidence="5" key="1">
    <citation type="submission" date="2021-02" db="EMBL/GenBank/DDBJ databases">
        <authorList>
            <person name="Nowell W R."/>
        </authorList>
    </citation>
    <scope>NUCLEOTIDE SEQUENCE</scope>
</reference>
<evidence type="ECO:0000259" key="3">
    <source>
        <dbReference type="Pfam" id="PF08241"/>
    </source>
</evidence>